<evidence type="ECO:0000256" key="3">
    <source>
        <dbReference type="SAM" id="SignalP"/>
    </source>
</evidence>
<dbReference type="PANTHER" id="PTHR19328">
    <property type="entry name" value="HEDGEHOG-INTERACTING PROTEIN"/>
    <property type="match status" value="1"/>
</dbReference>
<evidence type="ECO:0000313" key="5">
    <source>
        <dbReference type="EMBL" id="RXM31063.1"/>
    </source>
</evidence>
<keyword evidence="1 3" id="KW-0732">Signal</keyword>
<evidence type="ECO:0000259" key="4">
    <source>
        <dbReference type="PROSITE" id="PS51284"/>
    </source>
</evidence>
<evidence type="ECO:0000256" key="1">
    <source>
        <dbReference type="ARBA" id="ARBA00022729"/>
    </source>
</evidence>
<dbReference type="SUPFAM" id="SSF49785">
    <property type="entry name" value="Galactose-binding domain-like"/>
    <property type="match status" value="1"/>
</dbReference>
<dbReference type="EMBL" id="SCEB01215143">
    <property type="protein sequence ID" value="RXM31063.1"/>
    <property type="molecule type" value="Genomic_DNA"/>
</dbReference>
<evidence type="ECO:0000313" key="6">
    <source>
        <dbReference type="Proteomes" id="UP000289886"/>
    </source>
</evidence>
<dbReference type="Pfam" id="PF03024">
    <property type="entry name" value="Folate_rec"/>
    <property type="match status" value="1"/>
</dbReference>
<keyword evidence="2" id="KW-1015">Disulfide bond</keyword>
<dbReference type="PANTHER" id="PTHR19328:SF27">
    <property type="entry name" value="HEDGEHOG-INTERACTING PROTEIN"/>
    <property type="match status" value="1"/>
</dbReference>
<feature type="chain" id="PRO_5019421451" description="DOC domain-containing protein" evidence="3">
    <location>
        <begin position="23"/>
        <end position="376"/>
    </location>
</feature>
<dbReference type="PROSITE" id="PS00022">
    <property type="entry name" value="EGF_1"/>
    <property type="match status" value="1"/>
</dbReference>
<reference evidence="5 6" key="1">
    <citation type="submission" date="2019-01" db="EMBL/GenBank/DDBJ databases">
        <title>Draft Genome and Complete Hox-Cluster Characterization of the Sterlet Sturgeon (Acipenser ruthenus).</title>
        <authorList>
            <person name="Wei Q."/>
        </authorList>
    </citation>
    <scope>NUCLEOTIDE SEQUENCE [LARGE SCALE GENOMIC DNA]</scope>
    <source>
        <strain evidence="5">WHYD16114868_AA</strain>
        <tissue evidence="5">Blood</tissue>
    </source>
</reference>
<dbReference type="Gene3D" id="2.10.25.10">
    <property type="entry name" value="Laminin"/>
    <property type="match status" value="1"/>
</dbReference>
<dbReference type="InterPro" id="IPR008979">
    <property type="entry name" value="Galactose-bd-like_sf"/>
</dbReference>
<accession>A0A444U782</accession>
<dbReference type="Pfam" id="PF03256">
    <property type="entry name" value="ANAPC10"/>
    <property type="match status" value="1"/>
</dbReference>
<dbReference type="InterPro" id="IPR004939">
    <property type="entry name" value="APC_su10/DOC_dom"/>
</dbReference>
<organism evidence="5 6">
    <name type="scientific">Acipenser ruthenus</name>
    <name type="common">Sterlet sturgeon</name>
    <dbReference type="NCBI Taxonomy" id="7906"/>
    <lineage>
        <taxon>Eukaryota</taxon>
        <taxon>Metazoa</taxon>
        <taxon>Chordata</taxon>
        <taxon>Craniata</taxon>
        <taxon>Vertebrata</taxon>
        <taxon>Euteleostomi</taxon>
        <taxon>Actinopterygii</taxon>
        <taxon>Chondrostei</taxon>
        <taxon>Acipenseriformes</taxon>
        <taxon>Acipenseridae</taxon>
        <taxon>Acipenser</taxon>
    </lineage>
</organism>
<dbReference type="AlphaFoldDB" id="A0A444U782"/>
<dbReference type="PROSITE" id="PS51284">
    <property type="entry name" value="DOC"/>
    <property type="match status" value="1"/>
</dbReference>
<dbReference type="Proteomes" id="UP000289886">
    <property type="component" value="Unassembled WGS sequence"/>
</dbReference>
<dbReference type="Gene3D" id="2.60.120.260">
    <property type="entry name" value="Galactose-binding domain-like"/>
    <property type="match status" value="1"/>
</dbReference>
<keyword evidence="6" id="KW-1185">Reference proteome</keyword>
<sequence length="376" mass="43467">MVHLTFLLVLAVAVNFWESGDAKFGEKGETGPRRRRCLDGSTPRRLKKRERSLSVDGSRDREICHTFYPRQSCCRTRNAHQNLHLRDARVLFFYKYAQSFVYLFLVCGFQIFSVTNNTECAKLLEEIKCARCSPQAQNLFHSPDIEDAADREPVLPLLCKDYCREFYYACRGHIPELFQADVDEFCLYFGRRDSGLCFPDFPRKQVRGPASNYLDQMEDYEKVEEMNRKHKHNCYCVHEILRGLRQPVGIVNCGDGSQRLFILEKEGFVRILTPDMKVIKEPFLDIHKLVQNGIKAMEFNAAEVKESQCNKSCKNGICIGPNKCSCYKGFQGKYCEAGFGVDKLRDDNLETYWQSDGSQPHLVNIQFRSAITDSRF</sequence>
<dbReference type="PROSITE" id="PS01186">
    <property type="entry name" value="EGF_2"/>
    <property type="match status" value="1"/>
</dbReference>
<proteinExistence type="predicted"/>
<gene>
    <name evidence="5" type="ORF">EOD39_7294</name>
</gene>
<dbReference type="InterPro" id="IPR000742">
    <property type="entry name" value="EGF"/>
</dbReference>
<protein>
    <recommendedName>
        <fullName evidence="4">DOC domain-containing protein</fullName>
    </recommendedName>
</protein>
<feature type="domain" description="DOC" evidence="4">
    <location>
        <begin position="300"/>
        <end position="376"/>
    </location>
</feature>
<comment type="caution">
    <text evidence="5">The sequence shown here is derived from an EMBL/GenBank/DDBJ whole genome shotgun (WGS) entry which is preliminary data.</text>
</comment>
<evidence type="ECO:0000256" key="2">
    <source>
        <dbReference type="ARBA" id="ARBA00023157"/>
    </source>
</evidence>
<feature type="signal peptide" evidence="3">
    <location>
        <begin position="1"/>
        <end position="22"/>
    </location>
</feature>
<dbReference type="InterPro" id="IPR018143">
    <property type="entry name" value="Folate_rcpt-like"/>
</dbReference>
<name>A0A444U782_ACIRT</name>